<evidence type="ECO:0000259" key="10">
    <source>
        <dbReference type="PROSITE" id="PS51030"/>
    </source>
</evidence>
<dbReference type="Pfam" id="PF00105">
    <property type="entry name" value="zf-C4"/>
    <property type="match status" value="1"/>
</dbReference>
<keyword evidence="6" id="KW-0804">Transcription</keyword>
<dbReference type="SUPFAM" id="SSF48508">
    <property type="entry name" value="Nuclear receptor ligand-binding domain"/>
    <property type="match status" value="1"/>
</dbReference>
<name>A0A9X6NCW5_HYPEX</name>
<keyword evidence="12" id="KW-1185">Reference proteome</keyword>
<dbReference type="Gene3D" id="3.30.50.10">
    <property type="entry name" value="Erythroid Transcription Factor GATA-1, subunit A"/>
    <property type="match status" value="1"/>
</dbReference>
<evidence type="ECO:0000256" key="6">
    <source>
        <dbReference type="ARBA" id="ARBA00023163"/>
    </source>
</evidence>
<evidence type="ECO:0000256" key="1">
    <source>
        <dbReference type="ARBA" id="ARBA00022723"/>
    </source>
</evidence>
<evidence type="ECO:0000256" key="8">
    <source>
        <dbReference type="ARBA" id="ARBA00023242"/>
    </source>
</evidence>
<keyword evidence="1" id="KW-0479">Metal-binding</keyword>
<keyword evidence="7 11" id="KW-0675">Receptor</keyword>
<dbReference type="GO" id="GO:0009755">
    <property type="term" value="P:hormone-mediated signaling pathway"/>
    <property type="evidence" value="ECO:0007669"/>
    <property type="project" value="TreeGrafter"/>
</dbReference>
<keyword evidence="5" id="KW-0238">DNA-binding</keyword>
<dbReference type="SMART" id="SM00399">
    <property type="entry name" value="ZnF_C4"/>
    <property type="match status" value="1"/>
</dbReference>
<dbReference type="AlphaFoldDB" id="A0A9X6NCW5"/>
<comment type="caution">
    <text evidence="11">The sequence shown here is derived from an EMBL/GenBank/DDBJ whole genome shotgun (WGS) entry which is preliminary data.</text>
</comment>
<organism evidence="11 12">
    <name type="scientific">Hypsibius exemplaris</name>
    <name type="common">Freshwater tardigrade</name>
    <dbReference type="NCBI Taxonomy" id="2072580"/>
    <lineage>
        <taxon>Eukaryota</taxon>
        <taxon>Metazoa</taxon>
        <taxon>Ecdysozoa</taxon>
        <taxon>Tardigrada</taxon>
        <taxon>Eutardigrada</taxon>
        <taxon>Parachela</taxon>
        <taxon>Hypsibioidea</taxon>
        <taxon>Hypsibiidae</taxon>
        <taxon>Hypsibius</taxon>
    </lineage>
</organism>
<dbReference type="InterPro" id="IPR013088">
    <property type="entry name" value="Znf_NHR/GATA"/>
</dbReference>
<proteinExistence type="predicted"/>
<gene>
    <name evidence="11" type="ORF">BV898_15396</name>
</gene>
<feature type="region of interest" description="Disordered" evidence="9">
    <location>
        <begin position="104"/>
        <end position="130"/>
    </location>
</feature>
<evidence type="ECO:0000313" key="12">
    <source>
        <dbReference type="Proteomes" id="UP000192578"/>
    </source>
</evidence>
<dbReference type="GO" id="GO:0030154">
    <property type="term" value="P:cell differentiation"/>
    <property type="evidence" value="ECO:0007669"/>
    <property type="project" value="TreeGrafter"/>
</dbReference>
<keyword evidence="8" id="KW-0539">Nucleus</keyword>
<keyword evidence="4" id="KW-0805">Transcription regulation</keyword>
<dbReference type="Proteomes" id="UP000192578">
    <property type="component" value="Unassembled WGS sequence"/>
</dbReference>
<sequence length="522" mass="59257">MEIYSSKEPDAADCRICGAKSTGLHYGVITCEGCKVFYKRYMGKHQHYRCYFGGACHIDLRTRSRCKACRFKKCLEEGMSVEAIRLGRMPKMFKPSHSDFQVRSGNFGDAPRRTVQALPPKPEDRTYRGQTEASVTNYSVKDHFLSASTSPPSPPNDHKWSPPGSVIHSPVGTGSSRFSITRFPAFDPNEIRATLSFSDENLNFMLNDFISDFMEYPAFQPLIRPGIVPKIKLPSLPTHQQITSPTMLQKYWGVMKARNSVLEDSIKSVTDATDVVFGTDIRENKLAVRRFLVEGQIPYQPETTLDNMMLYCQESVATLAERLFRYLVLIPGFTDLSPNDRTSIVRDRWYVAWLITHAHCYVNEECYHPIGPYSFHYCRYWMRHMLDANFVRFIFSVTGDINDLRLNTAETYMLLTVALFRTDADDSLEDKAYIDFLYSHYLDGLIHLIGPGRGDLLMKLRAVVGRFAVVNEVHRRFILQANLEQAPISGAWDTDDMAAVTLKSAPLDGFVPTSVPNNAAGH</sequence>
<dbReference type="Gene3D" id="1.10.565.10">
    <property type="entry name" value="Retinoid X Receptor"/>
    <property type="match status" value="1"/>
</dbReference>
<evidence type="ECO:0000256" key="2">
    <source>
        <dbReference type="ARBA" id="ARBA00022771"/>
    </source>
</evidence>
<feature type="region of interest" description="Disordered" evidence="9">
    <location>
        <begin position="144"/>
        <end position="168"/>
    </location>
</feature>
<protein>
    <submittedName>
        <fullName evidence="11">Nuclear hormone receptor HR3</fullName>
    </submittedName>
</protein>
<dbReference type="GO" id="GO:0008270">
    <property type="term" value="F:zinc ion binding"/>
    <property type="evidence" value="ECO:0007669"/>
    <property type="project" value="UniProtKB-KW"/>
</dbReference>
<dbReference type="GO" id="GO:0000122">
    <property type="term" value="P:negative regulation of transcription by RNA polymerase II"/>
    <property type="evidence" value="ECO:0007669"/>
    <property type="project" value="TreeGrafter"/>
</dbReference>
<feature type="domain" description="Nuclear receptor" evidence="10">
    <location>
        <begin position="11"/>
        <end position="86"/>
    </location>
</feature>
<dbReference type="GO" id="GO:0000978">
    <property type="term" value="F:RNA polymerase II cis-regulatory region sequence-specific DNA binding"/>
    <property type="evidence" value="ECO:0007669"/>
    <property type="project" value="TreeGrafter"/>
</dbReference>
<dbReference type="InterPro" id="IPR035500">
    <property type="entry name" value="NHR-like_dom_sf"/>
</dbReference>
<dbReference type="GO" id="GO:0045944">
    <property type="term" value="P:positive regulation of transcription by RNA polymerase II"/>
    <property type="evidence" value="ECO:0007669"/>
    <property type="project" value="TreeGrafter"/>
</dbReference>
<evidence type="ECO:0000256" key="7">
    <source>
        <dbReference type="ARBA" id="ARBA00023170"/>
    </source>
</evidence>
<evidence type="ECO:0000256" key="3">
    <source>
        <dbReference type="ARBA" id="ARBA00022833"/>
    </source>
</evidence>
<evidence type="ECO:0000313" key="11">
    <source>
        <dbReference type="EMBL" id="OWA50893.1"/>
    </source>
</evidence>
<dbReference type="EMBL" id="MTYJ01000207">
    <property type="protein sequence ID" value="OWA50893.1"/>
    <property type="molecule type" value="Genomic_DNA"/>
</dbReference>
<keyword evidence="2" id="KW-0863">Zinc-finger</keyword>
<keyword evidence="3" id="KW-0862">Zinc</keyword>
<dbReference type="CDD" id="cd06916">
    <property type="entry name" value="NR_DBD_like"/>
    <property type="match status" value="1"/>
</dbReference>
<dbReference type="SUPFAM" id="SSF57716">
    <property type="entry name" value="Glucocorticoid receptor-like (DNA-binding domain)"/>
    <property type="match status" value="1"/>
</dbReference>
<evidence type="ECO:0000256" key="4">
    <source>
        <dbReference type="ARBA" id="ARBA00023015"/>
    </source>
</evidence>
<dbReference type="InterPro" id="IPR050234">
    <property type="entry name" value="Nuclear_hormone_rcpt_NR1"/>
</dbReference>
<evidence type="ECO:0000256" key="9">
    <source>
        <dbReference type="SAM" id="MobiDB-lite"/>
    </source>
</evidence>
<dbReference type="PROSITE" id="PS51030">
    <property type="entry name" value="NUCLEAR_REC_DBD_2"/>
    <property type="match status" value="1"/>
</dbReference>
<dbReference type="PANTHER" id="PTHR24082:SF473">
    <property type="entry name" value="ECDYSONE-INDUCED PROTEIN 75B, ISOFORM B"/>
    <property type="match status" value="1"/>
</dbReference>
<dbReference type="PRINTS" id="PR00047">
    <property type="entry name" value="STROIDFINGER"/>
</dbReference>
<dbReference type="InterPro" id="IPR001628">
    <property type="entry name" value="Znf_hrmn_rcpt"/>
</dbReference>
<accession>A0A9X6NCW5</accession>
<evidence type="ECO:0000256" key="5">
    <source>
        <dbReference type="ARBA" id="ARBA00023125"/>
    </source>
</evidence>
<dbReference type="GO" id="GO:0004879">
    <property type="term" value="F:nuclear receptor activity"/>
    <property type="evidence" value="ECO:0007669"/>
    <property type="project" value="TreeGrafter"/>
</dbReference>
<dbReference type="PANTHER" id="PTHR24082">
    <property type="entry name" value="NUCLEAR HORMONE RECEPTOR"/>
    <property type="match status" value="1"/>
</dbReference>
<reference evidence="12" key="1">
    <citation type="submission" date="2017-01" db="EMBL/GenBank/DDBJ databases">
        <title>Comparative genomics of anhydrobiosis in the tardigrade Hypsibius dujardini.</title>
        <authorList>
            <person name="Yoshida Y."/>
            <person name="Koutsovoulos G."/>
            <person name="Laetsch D."/>
            <person name="Stevens L."/>
            <person name="Kumar S."/>
            <person name="Horikawa D."/>
            <person name="Ishino K."/>
            <person name="Komine S."/>
            <person name="Tomita M."/>
            <person name="Blaxter M."/>
            <person name="Arakawa K."/>
        </authorList>
    </citation>
    <scope>NUCLEOTIDE SEQUENCE [LARGE SCALE GENOMIC DNA]</scope>
    <source>
        <strain evidence="12">Z151</strain>
    </source>
</reference>
<dbReference type="OrthoDB" id="7634782at2759"/>